<organism evidence="10 11">
    <name type="scientific">Rhipicephalus microplus</name>
    <name type="common">Cattle tick</name>
    <name type="synonym">Boophilus microplus</name>
    <dbReference type="NCBI Taxonomy" id="6941"/>
    <lineage>
        <taxon>Eukaryota</taxon>
        <taxon>Metazoa</taxon>
        <taxon>Ecdysozoa</taxon>
        <taxon>Arthropoda</taxon>
        <taxon>Chelicerata</taxon>
        <taxon>Arachnida</taxon>
        <taxon>Acari</taxon>
        <taxon>Parasitiformes</taxon>
        <taxon>Ixodida</taxon>
        <taxon>Ixodoidea</taxon>
        <taxon>Ixodidae</taxon>
        <taxon>Rhipicephalinae</taxon>
        <taxon>Rhipicephalus</taxon>
        <taxon>Boophilus</taxon>
    </lineage>
</organism>
<evidence type="ECO:0000256" key="1">
    <source>
        <dbReference type="ARBA" id="ARBA00004651"/>
    </source>
</evidence>
<evidence type="ECO:0008006" key="12">
    <source>
        <dbReference type="Google" id="ProtNLM"/>
    </source>
</evidence>
<dbReference type="Proteomes" id="UP000821866">
    <property type="component" value="Chromosome 6"/>
</dbReference>
<evidence type="ECO:0000256" key="6">
    <source>
        <dbReference type="ARBA" id="ARBA00023170"/>
    </source>
</evidence>
<keyword evidence="2" id="KW-1003">Cell membrane</keyword>
<proteinExistence type="predicted"/>
<comment type="subcellular location">
    <subcellularLocation>
        <location evidence="1">Cell membrane</location>
        <topology evidence="1">Multi-pass membrane protein</topology>
    </subcellularLocation>
</comment>
<evidence type="ECO:0000256" key="4">
    <source>
        <dbReference type="ARBA" id="ARBA00022989"/>
    </source>
</evidence>
<feature type="transmembrane region" description="Helical" evidence="9">
    <location>
        <begin position="223"/>
        <end position="241"/>
    </location>
</feature>
<dbReference type="GO" id="GO:0005886">
    <property type="term" value="C:plasma membrane"/>
    <property type="evidence" value="ECO:0007669"/>
    <property type="project" value="UniProtKB-SubCell"/>
</dbReference>
<dbReference type="EMBL" id="JABSTU010000008">
    <property type="protein sequence ID" value="KAH8023639.1"/>
    <property type="molecule type" value="Genomic_DNA"/>
</dbReference>
<sequence length="539" mass="60119">MNDNADGDAVTETTDACADNDDNTPMELANTNGHASKTALNHKTTVIVPSGDADIANFMLSFGENSHFAYLVTWVVLLSSSPDLSILSSRLPRLLLCNLILIEIDGDSVVRVAAATDRYWNCTLREHLRAEPKTCQPYRRVTDSIRDLNASIVHEEVDLIDFAQSLLRKQCDIYMSHVALSKWRLQDLDFPAVTHYSYLTFYVRGNSTRPLLVGTVMAKSKTALLLLFGSLSSCFVVLLVMDRLGGNRQGYDTATRTLFFLVASFYANSTRVPSSRPWKLSRNILVFSWILGTFTLTIYIDGELTSWLSVKVPADVVDTLDELSDGIEKRAVWPCVVNLSVFHYLSTRPSNHTLLKTLHEAYNAYGESMVYANVRSCLQCATRDDAVCLVSTVNKCFTRIFSEGIKRGEDFGQLFSSTPVRKDFPLKNSYRALIRRLSETGCMRSISRSRCETSTRFEHAVDEHLTLSSLYVLYFGCVATSVLVLTLELCVFYSTVTSKMASVGETVEEPTLCPVESAERLTFHGELAILAGNEKMKGC</sequence>
<accession>A0A9J6DNA9</accession>
<dbReference type="PANTHER" id="PTHR42643:SF38">
    <property type="entry name" value="IONOTROPIC RECEPTOR 100A"/>
    <property type="match status" value="1"/>
</dbReference>
<evidence type="ECO:0000256" key="8">
    <source>
        <dbReference type="SAM" id="MobiDB-lite"/>
    </source>
</evidence>
<feature type="transmembrane region" description="Helical" evidence="9">
    <location>
        <begin position="471"/>
        <end position="493"/>
    </location>
</feature>
<gene>
    <name evidence="10" type="ORF">HPB51_015135</name>
</gene>
<dbReference type="AlphaFoldDB" id="A0A9J6DNA9"/>
<evidence type="ECO:0000313" key="11">
    <source>
        <dbReference type="Proteomes" id="UP000821866"/>
    </source>
</evidence>
<name>A0A9J6DNA9_RHIMP</name>
<dbReference type="PANTHER" id="PTHR42643">
    <property type="entry name" value="IONOTROPIC RECEPTOR 20A-RELATED"/>
    <property type="match status" value="1"/>
</dbReference>
<feature type="transmembrane region" description="Helical" evidence="9">
    <location>
        <begin position="280"/>
        <end position="300"/>
    </location>
</feature>
<keyword evidence="7" id="KW-0325">Glycoprotein</keyword>
<reference evidence="10" key="2">
    <citation type="submission" date="2021-09" db="EMBL/GenBank/DDBJ databases">
        <authorList>
            <person name="Jia N."/>
            <person name="Wang J."/>
            <person name="Shi W."/>
            <person name="Du L."/>
            <person name="Sun Y."/>
            <person name="Zhan W."/>
            <person name="Jiang J."/>
            <person name="Wang Q."/>
            <person name="Zhang B."/>
            <person name="Ji P."/>
            <person name="Sakyi L.B."/>
            <person name="Cui X."/>
            <person name="Yuan T."/>
            <person name="Jiang B."/>
            <person name="Yang W."/>
            <person name="Lam T.T.-Y."/>
            <person name="Chang Q."/>
            <person name="Ding S."/>
            <person name="Wang X."/>
            <person name="Zhu J."/>
            <person name="Ruan X."/>
            <person name="Zhao L."/>
            <person name="Wei J."/>
            <person name="Que T."/>
            <person name="Du C."/>
            <person name="Cheng J."/>
            <person name="Dai P."/>
            <person name="Han X."/>
            <person name="Huang E."/>
            <person name="Gao Y."/>
            <person name="Liu J."/>
            <person name="Shao H."/>
            <person name="Ye R."/>
            <person name="Li L."/>
            <person name="Wei W."/>
            <person name="Wang X."/>
            <person name="Wang C."/>
            <person name="Huo Q."/>
            <person name="Li W."/>
            <person name="Guo W."/>
            <person name="Chen H."/>
            <person name="Chen S."/>
            <person name="Zhou L."/>
            <person name="Zhou L."/>
            <person name="Ni X."/>
            <person name="Tian J."/>
            <person name="Zhou Y."/>
            <person name="Sheng Y."/>
            <person name="Liu T."/>
            <person name="Pan Y."/>
            <person name="Xia L."/>
            <person name="Li J."/>
            <person name="Zhao F."/>
            <person name="Cao W."/>
        </authorList>
    </citation>
    <scope>NUCLEOTIDE SEQUENCE</scope>
    <source>
        <strain evidence="10">Rmic-2018</strain>
        <tissue evidence="10">Larvae</tissue>
    </source>
</reference>
<keyword evidence="5 9" id="KW-0472">Membrane</keyword>
<feature type="transmembrane region" description="Helical" evidence="9">
    <location>
        <begin position="253"/>
        <end position="268"/>
    </location>
</feature>
<evidence type="ECO:0000256" key="9">
    <source>
        <dbReference type="SAM" id="Phobius"/>
    </source>
</evidence>
<keyword evidence="11" id="KW-1185">Reference proteome</keyword>
<reference evidence="10" key="1">
    <citation type="journal article" date="2020" name="Cell">
        <title>Large-Scale Comparative Analyses of Tick Genomes Elucidate Their Genetic Diversity and Vector Capacities.</title>
        <authorList>
            <consortium name="Tick Genome and Microbiome Consortium (TIGMIC)"/>
            <person name="Jia N."/>
            <person name="Wang J."/>
            <person name="Shi W."/>
            <person name="Du L."/>
            <person name="Sun Y."/>
            <person name="Zhan W."/>
            <person name="Jiang J.F."/>
            <person name="Wang Q."/>
            <person name="Zhang B."/>
            <person name="Ji P."/>
            <person name="Bell-Sakyi L."/>
            <person name="Cui X.M."/>
            <person name="Yuan T.T."/>
            <person name="Jiang B.G."/>
            <person name="Yang W.F."/>
            <person name="Lam T.T."/>
            <person name="Chang Q.C."/>
            <person name="Ding S.J."/>
            <person name="Wang X.J."/>
            <person name="Zhu J.G."/>
            <person name="Ruan X.D."/>
            <person name="Zhao L."/>
            <person name="Wei J.T."/>
            <person name="Ye R.Z."/>
            <person name="Que T.C."/>
            <person name="Du C.H."/>
            <person name="Zhou Y.H."/>
            <person name="Cheng J.X."/>
            <person name="Dai P.F."/>
            <person name="Guo W.B."/>
            <person name="Han X.H."/>
            <person name="Huang E.J."/>
            <person name="Li L.F."/>
            <person name="Wei W."/>
            <person name="Gao Y.C."/>
            <person name="Liu J.Z."/>
            <person name="Shao H.Z."/>
            <person name="Wang X."/>
            <person name="Wang C.C."/>
            <person name="Yang T.C."/>
            <person name="Huo Q.B."/>
            <person name="Li W."/>
            <person name="Chen H.Y."/>
            <person name="Chen S.E."/>
            <person name="Zhou L.G."/>
            <person name="Ni X.B."/>
            <person name="Tian J.H."/>
            <person name="Sheng Y."/>
            <person name="Liu T."/>
            <person name="Pan Y.S."/>
            <person name="Xia L.Y."/>
            <person name="Li J."/>
            <person name="Zhao F."/>
            <person name="Cao W.C."/>
        </authorList>
    </citation>
    <scope>NUCLEOTIDE SEQUENCE</scope>
    <source>
        <strain evidence="10">Rmic-2018</strain>
    </source>
</reference>
<keyword evidence="3 9" id="KW-0812">Transmembrane</keyword>
<evidence type="ECO:0000313" key="10">
    <source>
        <dbReference type="EMBL" id="KAH8023639.1"/>
    </source>
</evidence>
<evidence type="ECO:0000256" key="3">
    <source>
        <dbReference type="ARBA" id="ARBA00022692"/>
    </source>
</evidence>
<keyword evidence="6" id="KW-0675">Receptor</keyword>
<evidence type="ECO:0000256" key="5">
    <source>
        <dbReference type="ARBA" id="ARBA00023136"/>
    </source>
</evidence>
<comment type="caution">
    <text evidence="10">The sequence shown here is derived from an EMBL/GenBank/DDBJ whole genome shotgun (WGS) entry which is preliminary data.</text>
</comment>
<evidence type="ECO:0000256" key="2">
    <source>
        <dbReference type="ARBA" id="ARBA00022475"/>
    </source>
</evidence>
<protein>
    <recommendedName>
        <fullName evidence="12">Ionotropic glutamate receptor C-terminal domain-containing protein</fullName>
    </recommendedName>
</protein>
<dbReference type="InterPro" id="IPR052192">
    <property type="entry name" value="Insect_Ionotropic_Sensory_Rcpt"/>
</dbReference>
<feature type="region of interest" description="Disordered" evidence="8">
    <location>
        <begin position="1"/>
        <end position="24"/>
    </location>
</feature>
<keyword evidence="4 9" id="KW-1133">Transmembrane helix</keyword>
<evidence type="ECO:0000256" key="7">
    <source>
        <dbReference type="ARBA" id="ARBA00023180"/>
    </source>
</evidence>